<protein>
    <recommendedName>
        <fullName evidence="3">Exophilin 5</fullName>
    </recommendedName>
</protein>
<dbReference type="EMBL" id="CAJZBQ010000043">
    <property type="protein sequence ID" value="CAG9327367.1"/>
    <property type="molecule type" value="Genomic_DNA"/>
</dbReference>
<sequence>MFMHNIKGETVKNIQNKDISKTKDTHSLPKLSTATKLEYVPIKIISHTSSDENQITDNSQHLLKLPHMSHYSSLKPSGNKEYLFKLNKIKLLSKLGPLKSRQKIFRNSDRNLMLQNQPSDLSHPFECLKGAQSPMSPNKSFQKIEPAEKSQITGQLSPKTIPINYALEEKDLKRQKLSIDLSDEIIGAGDNVNPSPKLSLNERLSIITPRKVLKHSIGNKKIFFGADFKNMTRKPKIKQISNSSIYSTITGWENYNKDDSLYPDS</sequence>
<name>A0AAU9JS53_9CILI</name>
<evidence type="ECO:0000313" key="1">
    <source>
        <dbReference type="EMBL" id="CAG9327367.1"/>
    </source>
</evidence>
<dbReference type="Proteomes" id="UP001162131">
    <property type="component" value="Unassembled WGS sequence"/>
</dbReference>
<reference evidence="1" key="1">
    <citation type="submission" date="2021-09" db="EMBL/GenBank/DDBJ databases">
        <authorList>
            <consortium name="AG Swart"/>
            <person name="Singh M."/>
            <person name="Singh A."/>
            <person name="Seah K."/>
            <person name="Emmerich C."/>
        </authorList>
    </citation>
    <scope>NUCLEOTIDE SEQUENCE</scope>
    <source>
        <strain evidence="1">ATCC30299</strain>
    </source>
</reference>
<accession>A0AAU9JS53</accession>
<evidence type="ECO:0008006" key="3">
    <source>
        <dbReference type="Google" id="ProtNLM"/>
    </source>
</evidence>
<keyword evidence="2" id="KW-1185">Reference proteome</keyword>
<dbReference type="AlphaFoldDB" id="A0AAU9JS53"/>
<comment type="caution">
    <text evidence="1">The sequence shown here is derived from an EMBL/GenBank/DDBJ whole genome shotgun (WGS) entry which is preliminary data.</text>
</comment>
<evidence type="ECO:0000313" key="2">
    <source>
        <dbReference type="Proteomes" id="UP001162131"/>
    </source>
</evidence>
<organism evidence="1 2">
    <name type="scientific">Blepharisma stoltei</name>
    <dbReference type="NCBI Taxonomy" id="1481888"/>
    <lineage>
        <taxon>Eukaryota</taxon>
        <taxon>Sar</taxon>
        <taxon>Alveolata</taxon>
        <taxon>Ciliophora</taxon>
        <taxon>Postciliodesmatophora</taxon>
        <taxon>Heterotrichea</taxon>
        <taxon>Heterotrichida</taxon>
        <taxon>Blepharismidae</taxon>
        <taxon>Blepharisma</taxon>
    </lineage>
</organism>
<gene>
    <name evidence="1" type="ORF">BSTOLATCC_MIC43406</name>
</gene>
<proteinExistence type="predicted"/>